<dbReference type="GO" id="GO:0005829">
    <property type="term" value="C:cytosol"/>
    <property type="evidence" value="ECO:0007669"/>
    <property type="project" value="TreeGrafter"/>
</dbReference>
<feature type="binding site" evidence="7">
    <location>
        <begin position="70"/>
        <end position="79"/>
    </location>
    <ligand>
        <name>substrate</name>
    </ligand>
</feature>
<feature type="domain" description="Orotidine 5'-phosphate decarboxylase" evidence="11">
    <location>
        <begin position="16"/>
        <end position="241"/>
    </location>
</feature>
<name>A0A0A1ZY31_PROMR</name>
<dbReference type="NCBIfam" id="TIGR01740">
    <property type="entry name" value="pyrF"/>
    <property type="match status" value="1"/>
</dbReference>
<dbReference type="GO" id="GO:0044205">
    <property type="term" value="P:'de novo' UMP biosynthetic process"/>
    <property type="evidence" value="ECO:0007669"/>
    <property type="project" value="UniProtKB-UniRule"/>
</dbReference>
<dbReference type="InterPro" id="IPR047596">
    <property type="entry name" value="OMPdecase_bac"/>
</dbReference>
<reference evidence="13" key="1">
    <citation type="journal article" date="2014" name="Sci. Data">
        <title>Genomes of diverse isolates of the marine cyanobacterium Prochlorococcus.</title>
        <authorList>
            <person name="Biller S."/>
            <person name="Berube P."/>
            <person name="Thompson J."/>
            <person name="Kelly L."/>
            <person name="Roggensack S."/>
            <person name="Awad L."/>
            <person name="Roache-Johnson K."/>
            <person name="Ding H."/>
            <person name="Giovannoni S.J."/>
            <person name="Moore L.R."/>
            <person name="Chisholm S.W."/>
        </authorList>
    </citation>
    <scope>NUCLEOTIDE SEQUENCE [LARGE SCALE GENOMIC DNA]</scope>
</reference>
<feature type="binding site" evidence="7 9">
    <location>
        <position position="134"/>
    </location>
    <ligand>
        <name>substrate</name>
    </ligand>
</feature>
<evidence type="ECO:0000256" key="10">
    <source>
        <dbReference type="RuleBase" id="RU000512"/>
    </source>
</evidence>
<feature type="binding site" evidence="7 9">
    <location>
        <position position="196"/>
    </location>
    <ligand>
        <name>substrate</name>
    </ligand>
</feature>
<keyword evidence="3 7" id="KW-0210">Decarboxylase</keyword>
<comment type="caution">
    <text evidence="12">The sequence shown here is derived from an EMBL/GenBank/DDBJ whole genome shotgun (WGS) entry which is preliminary data.</text>
</comment>
<dbReference type="InterPro" id="IPR018089">
    <property type="entry name" value="OMPdecase_AS"/>
</dbReference>
<proteinExistence type="inferred from homology"/>
<protein>
    <recommendedName>
        <fullName evidence="7">Orotidine 5'-phosphate decarboxylase</fullName>
        <ecNumber evidence="7">4.1.1.23</ecNumber>
    </recommendedName>
    <alternativeName>
        <fullName evidence="7">OMP decarboxylase</fullName>
        <shortName evidence="7">OMPDCase</shortName>
        <shortName evidence="7">OMPdecase</shortName>
    </alternativeName>
</protein>
<evidence type="ECO:0000256" key="4">
    <source>
        <dbReference type="ARBA" id="ARBA00022975"/>
    </source>
</evidence>
<evidence type="ECO:0000256" key="3">
    <source>
        <dbReference type="ARBA" id="ARBA00022793"/>
    </source>
</evidence>
<dbReference type="PANTHER" id="PTHR32119:SF2">
    <property type="entry name" value="OROTIDINE 5'-PHOSPHATE DECARBOXYLASE"/>
    <property type="match status" value="1"/>
</dbReference>
<dbReference type="InterPro" id="IPR014732">
    <property type="entry name" value="OMPdecase"/>
</dbReference>
<dbReference type="InterPro" id="IPR013785">
    <property type="entry name" value="Aldolase_TIM"/>
</dbReference>
<dbReference type="AlphaFoldDB" id="A0A0A1ZY31"/>
<feature type="binding site" evidence="7 9">
    <location>
        <position position="225"/>
    </location>
    <ligand>
        <name>substrate</name>
    </ligand>
</feature>
<feature type="binding site" evidence="7 9">
    <location>
        <position position="43"/>
    </location>
    <ligand>
        <name>substrate</name>
    </ligand>
</feature>
<dbReference type="SMART" id="SM00934">
    <property type="entry name" value="OMPdecase"/>
    <property type="match status" value="1"/>
</dbReference>
<evidence type="ECO:0000256" key="5">
    <source>
        <dbReference type="ARBA" id="ARBA00023239"/>
    </source>
</evidence>
<evidence type="ECO:0000256" key="2">
    <source>
        <dbReference type="ARBA" id="ARBA00004861"/>
    </source>
</evidence>
<evidence type="ECO:0000256" key="6">
    <source>
        <dbReference type="ARBA" id="ARBA00049157"/>
    </source>
</evidence>
<evidence type="ECO:0000259" key="11">
    <source>
        <dbReference type="SMART" id="SM00934"/>
    </source>
</evidence>
<feature type="binding site" evidence="7 9">
    <location>
        <position position="22"/>
    </location>
    <ligand>
        <name>substrate</name>
    </ligand>
</feature>
<keyword evidence="4 7" id="KW-0665">Pyrimidine biosynthesis</keyword>
<gene>
    <name evidence="7" type="primary">pyrF</name>
    <name evidence="12" type="ORF">EU93_0355</name>
</gene>
<feature type="active site" description="For OMPdecase activity" evidence="8">
    <location>
        <position position="70"/>
    </location>
</feature>
<feature type="active site" description="For OMPdecase activity" evidence="8">
    <location>
        <position position="72"/>
    </location>
</feature>
<comment type="pathway">
    <text evidence="2 7 10">Pyrimidine metabolism; UMP biosynthesis via de novo pathway; UMP from orotate: step 2/2.</text>
</comment>
<dbReference type="GO" id="GO:0004590">
    <property type="term" value="F:orotidine-5'-phosphate decarboxylase activity"/>
    <property type="evidence" value="ECO:0007669"/>
    <property type="project" value="UniProtKB-UniRule"/>
</dbReference>
<comment type="similarity">
    <text evidence="7">Belongs to the OMP decarboxylase family. Type 1 subfamily.</text>
</comment>
<dbReference type="InterPro" id="IPR001754">
    <property type="entry name" value="OMPdeCOase_dom"/>
</dbReference>
<organism evidence="12 13">
    <name type="scientific">Prochlorococcus marinus str. MIT 9116</name>
    <dbReference type="NCBI Taxonomy" id="167544"/>
    <lineage>
        <taxon>Bacteria</taxon>
        <taxon>Bacillati</taxon>
        <taxon>Cyanobacteriota</taxon>
        <taxon>Cyanophyceae</taxon>
        <taxon>Synechococcales</taxon>
        <taxon>Prochlorococcaceae</taxon>
        <taxon>Prochlorococcus</taxon>
    </lineage>
</organism>
<feature type="active site" description="Proton donor" evidence="7">
    <location>
        <position position="72"/>
    </location>
</feature>
<dbReference type="EC" id="4.1.1.23" evidence="7"/>
<dbReference type="CDD" id="cd04725">
    <property type="entry name" value="OMP_decarboxylase_like"/>
    <property type="match status" value="1"/>
</dbReference>
<feature type="binding site" evidence="7 9">
    <location>
        <position position="205"/>
    </location>
    <ligand>
        <name>substrate</name>
    </ligand>
</feature>
<evidence type="ECO:0000256" key="1">
    <source>
        <dbReference type="ARBA" id="ARBA00002356"/>
    </source>
</evidence>
<comment type="subunit">
    <text evidence="7">Homodimer.</text>
</comment>
<comment type="catalytic activity">
    <reaction evidence="6 7 10">
        <text>orotidine 5'-phosphate + H(+) = UMP + CO2</text>
        <dbReference type="Rhea" id="RHEA:11596"/>
        <dbReference type="ChEBI" id="CHEBI:15378"/>
        <dbReference type="ChEBI" id="CHEBI:16526"/>
        <dbReference type="ChEBI" id="CHEBI:57538"/>
        <dbReference type="ChEBI" id="CHEBI:57865"/>
        <dbReference type="EC" id="4.1.1.23"/>
    </reaction>
</comment>
<dbReference type="InterPro" id="IPR011060">
    <property type="entry name" value="RibuloseP-bd_barrel"/>
</dbReference>
<dbReference type="UniPathway" id="UPA00070">
    <property type="reaction ID" value="UER00120"/>
</dbReference>
<evidence type="ECO:0000313" key="12">
    <source>
        <dbReference type="EMBL" id="KGF93179.1"/>
    </source>
</evidence>
<evidence type="ECO:0000256" key="7">
    <source>
        <dbReference type="HAMAP-Rule" id="MF_01200"/>
    </source>
</evidence>
<feature type="active site" description="For OMPdecase activity" evidence="8">
    <location>
        <position position="75"/>
    </location>
</feature>
<feature type="binding site" evidence="7 9">
    <location>
        <position position="226"/>
    </location>
    <ligand>
        <name>substrate</name>
    </ligand>
</feature>
<dbReference type="PANTHER" id="PTHR32119">
    <property type="entry name" value="OROTIDINE 5'-PHOSPHATE DECARBOXYLASE"/>
    <property type="match status" value="1"/>
</dbReference>
<dbReference type="HAMAP" id="MF_01200_B">
    <property type="entry name" value="OMPdecase_type1_B"/>
    <property type="match status" value="1"/>
</dbReference>
<dbReference type="NCBIfam" id="NF001273">
    <property type="entry name" value="PRK00230.1"/>
    <property type="match status" value="1"/>
</dbReference>
<evidence type="ECO:0000256" key="9">
    <source>
        <dbReference type="PIRSR" id="PIRSR614732-2"/>
    </source>
</evidence>
<dbReference type="Gene3D" id="3.20.20.70">
    <property type="entry name" value="Aldolase class I"/>
    <property type="match status" value="1"/>
</dbReference>
<dbReference type="Proteomes" id="UP000030491">
    <property type="component" value="Unassembled WGS sequence"/>
</dbReference>
<evidence type="ECO:0000256" key="8">
    <source>
        <dbReference type="PIRSR" id="PIRSR614732-1"/>
    </source>
</evidence>
<dbReference type="Pfam" id="PF00215">
    <property type="entry name" value="OMPdecase"/>
    <property type="match status" value="1"/>
</dbReference>
<dbReference type="GO" id="GO:0006207">
    <property type="term" value="P:'de novo' pyrimidine nucleobase biosynthetic process"/>
    <property type="evidence" value="ECO:0007669"/>
    <property type="project" value="InterPro"/>
</dbReference>
<sequence length="248" mass="27416">MKTNKEMNNRFNSGDKIILAIDGLDVSQAKLLLEKCPDIKWVKVGLELFVREGPRVIELLKGLNKNIFLDLKFHDIPNTMSAACYQVSKLGVDIISVHASAGLKALKDSKKASLEGATLSNVKVPLIVGITVLTSFSLKDFQTDLDRNNSIEDNVLRLAKLSFDAGLDGCVCSPWEAKMLRSIYKDNFELITPGIRLKIENKDDQNRIMTPYEAIYNGASKLVIGRSISKATDPNKALTEIFKSINSG</sequence>
<evidence type="ECO:0000313" key="13">
    <source>
        <dbReference type="Proteomes" id="UP000030491"/>
    </source>
</evidence>
<accession>A0A0A1ZY31</accession>
<comment type="function">
    <text evidence="1 7">Catalyzes the decarboxylation of orotidine 5'-monophosphate (OMP) to uridine 5'-monophosphate (UMP).</text>
</comment>
<dbReference type="PROSITE" id="PS00156">
    <property type="entry name" value="OMPDECASE"/>
    <property type="match status" value="1"/>
</dbReference>
<dbReference type="SUPFAM" id="SSF51366">
    <property type="entry name" value="Ribulose-phoshate binding barrel"/>
    <property type="match status" value="1"/>
</dbReference>
<keyword evidence="5 7" id="KW-0456">Lyase</keyword>
<dbReference type="EMBL" id="JNAJ01000004">
    <property type="protein sequence ID" value="KGF93179.1"/>
    <property type="molecule type" value="Genomic_DNA"/>
</dbReference>